<evidence type="ECO:0000256" key="7">
    <source>
        <dbReference type="ARBA" id="ARBA00023167"/>
    </source>
</evidence>
<comment type="catalytic activity">
    <reaction evidence="9">
        <text>(6R)-5,10-methylene-5,6,7,8-tetrahydrofolate + NADP(+) = (6R)-5,10-methenyltetrahydrofolate + NADPH</text>
        <dbReference type="Rhea" id="RHEA:22812"/>
        <dbReference type="ChEBI" id="CHEBI:15636"/>
        <dbReference type="ChEBI" id="CHEBI:57455"/>
        <dbReference type="ChEBI" id="CHEBI:57783"/>
        <dbReference type="ChEBI" id="CHEBI:58349"/>
        <dbReference type="EC" id="1.5.1.5"/>
    </reaction>
</comment>
<evidence type="ECO:0000256" key="8">
    <source>
        <dbReference type="ARBA" id="ARBA00023268"/>
    </source>
</evidence>
<evidence type="ECO:0000256" key="5">
    <source>
        <dbReference type="ARBA" id="ARBA00022857"/>
    </source>
</evidence>
<keyword evidence="6 9" id="KW-0560">Oxidoreductase</keyword>
<feature type="binding site" evidence="9">
    <location>
        <begin position="159"/>
        <end position="161"/>
    </location>
    <ligand>
        <name>NADP(+)</name>
        <dbReference type="ChEBI" id="CHEBI:58349"/>
    </ligand>
</feature>
<evidence type="ECO:0000256" key="2">
    <source>
        <dbReference type="ARBA" id="ARBA00022563"/>
    </source>
</evidence>
<evidence type="ECO:0000259" key="11">
    <source>
        <dbReference type="Pfam" id="PF02882"/>
    </source>
</evidence>
<reference evidence="12 13" key="1">
    <citation type="journal article" date="2016" name="Nat. Commun.">
        <title>Thousands of microbial genomes shed light on interconnected biogeochemical processes in an aquifer system.</title>
        <authorList>
            <person name="Anantharaman K."/>
            <person name="Brown C.T."/>
            <person name="Hug L.A."/>
            <person name="Sharon I."/>
            <person name="Castelle C.J."/>
            <person name="Probst A.J."/>
            <person name="Thomas B.C."/>
            <person name="Singh A."/>
            <person name="Wilkins M.J."/>
            <person name="Karaoz U."/>
            <person name="Brodie E.L."/>
            <person name="Williams K.H."/>
            <person name="Hubbard S.S."/>
            <person name="Banfield J.F."/>
        </authorList>
    </citation>
    <scope>NUCLEOTIDE SEQUENCE [LARGE SCALE GENOMIC DNA]</scope>
</reference>
<dbReference type="SUPFAM" id="SSF51735">
    <property type="entry name" value="NAD(P)-binding Rossmann-fold domains"/>
    <property type="match status" value="1"/>
</dbReference>
<sequence>MLLLYGKPLAQKVERDIARHILRQSRGQAGKMRRKPALAVVLAGDNHASVNYVERKGLAARSVGCGFAVHRLPAGVSQARVALLIEKLNKSKLVDGIIVQLPMPTKFNTQKILSAIAPQKDVDNLRGDSPYLSPSVQAIWHMLSKAGKPQKHTSILIVGHGRLIGKPVYGFLLKKGFTNITVADKTTKNLSTLTAKADVIISAVGKPGLIKKVKKGAIVIDAGSGLKKGKIKGDVDVARVAQLAKIVTPVPGGVGPLTVVYLFKNLLSAFLK</sequence>
<dbReference type="InterPro" id="IPR036291">
    <property type="entry name" value="NAD(P)-bd_dom_sf"/>
</dbReference>
<keyword evidence="9" id="KW-0368">Histidine biosynthesis</keyword>
<comment type="subunit">
    <text evidence="9">Homodimer.</text>
</comment>
<evidence type="ECO:0000313" key="13">
    <source>
        <dbReference type="Proteomes" id="UP000176650"/>
    </source>
</evidence>
<dbReference type="EMBL" id="MEYS01000001">
    <property type="protein sequence ID" value="OGD34531.1"/>
    <property type="molecule type" value="Genomic_DNA"/>
</dbReference>
<dbReference type="GO" id="GO:0005829">
    <property type="term" value="C:cytosol"/>
    <property type="evidence" value="ECO:0007669"/>
    <property type="project" value="TreeGrafter"/>
</dbReference>
<dbReference type="UniPathway" id="UPA00193"/>
<dbReference type="Pfam" id="PF02882">
    <property type="entry name" value="THF_DHG_CYH_C"/>
    <property type="match status" value="1"/>
</dbReference>
<dbReference type="Gene3D" id="3.40.50.10860">
    <property type="entry name" value="Leucine Dehydrogenase, chain A, domain 1"/>
    <property type="match status" value="1"/>
</dbReference>
<dbReference type="Pfam" id="PF00763">
    <property type="entry name" value="THF_DHG_CYH"/>
    <property type="match status" value="1"/>
</dbReference>
<comment type="catalytic activity">
    <reaction evidence="9">
        <text>(6R)-5,10-methenyltetrahydrofolate + H2O = (6R)-10-formyltetrahydrofolate + H(+)</text>
        <dbReference type="Rhea" id="RHEA:23700"/>
        <dbReference type="ChEBI" id="CHEBI:15377"/>
        <dbReference type="ChEBI" id="CHEBI:15378"/>
        <dbReference type="ChEBI" id="CHEBI:57455"/>
        <dbReference type="ChEBI" id="CHEBI:195366"/>
        <dbReference type="EC" id="3.5.4.9"/>
    </reaction>
</comment>
<dbReference type="HAMAP" id="MF_01576">
    <property type="entry name" value="THF_DHG_CYH"/>
    <property type="match status" value="1"/>
</dbReference>
<dbReference type="AlphaFoldDB" id="A0A1F5BVB2"/>
<evidence type="ECO:0000256" key="1">
    <source>
        <dbReference type="ARBA" id="ARBA00004777"/>
    </source>
</evidence>
<dbReference type="GO" id="GO:0006164">
    <property type="term" value="P:purine nucleotide biosynthetic process"/>
    <property type="evidence" value="ECO:0007669"/>
    <property type="project" value="UniProtKB-KW"/>
</dbReference>
<comment type="caution">
    <text evidence="9">Lacks conserved residue(s) required for the propagation of feature annotation.</text>
</comment>
<keyword evidence="4 9" id="KW-0378">Hydrolase</keyword>
<name>A0A1F5BVB2_9BACT</name>
<dbReference type="EC" id="3.5.4.9" evidence="9"/>
<organism evidence="12 13">
    <name type="scientific">Candidatus Azambacteria bacterium RIFCSPLOWO2_01_FULL_46_25</name>
    <dbReference type="NCBI Taxonomy" id="1797298"/>
    <lineage>
        <taxon>Bacteria</taxon>
        <taxon>Candidatus Azamiibacteriota</taxon>
    </lineage>
</organism>
<dbReference type="PRINTS" id="PR00085">
    <property type="entry name" value="THFDHDRGNASE"/>
</dbReference>
<dbReference type="GO" id="GO:0004488">
    <property type="term" value="F:methylenetetrahydrofolate dehydrogenase (NADP+) activity"/>
    <property type="evidence" value="ECO:0007669"/>
    <property type="project" value="UniProtKB-UniRule"/>
</dbReference>
<dbReference type="GO" id="GO:0004477">
    <property type="term" value="F:methenyltetrahydrofolate cyclohydrolase activity"/>
    <property type="evidence" value="ECO:0007669"/>
    <property type="project" value="UniProtKB-UniRule"/>
</dbReference>
<evidence type="ECO:0000256" key="9">
    <source>
        <dbReference type="HAMAP-Rule" id="MF_01576"/>
    </source>
</evidence>
<evidence type="ECO:0000256" key="4">
    <source>
        <dbReference type="ARBA" id="ARBA00022801"/>
    </source>
</evidence>
<dbReference type="Gene3D" id="3.40.50.720">
    <property type="entry name" value="NAD(P)-binding Rossmann-like Domain"/>
    <property type="match status" value="1"/>
</dbReference>
<dbReference type="InterPro" id="IPR020631">
    <property type="entry name" value="THF_DH/CycHdrlase_NAD-bd_dom"/>
</dbReference>
<keyword evidence="5 9" id="KW-0521">NADP</keyword>
<protein>
    <recommendedName>
        <fullName evidence="9">Bifunctional protein FolD</fullName>
    </recommendedName>
    <domain>
        <recommendedName>
            <fullName evidence="9">Methylenetetrahydrofolate dehydrogenase</fullName>
            <ecNumber evidence="9">1.5.1.5</ecNumber>
        </recommendedName>
    </domain>
    <domain>
        <recommendedName>
            <fullName evidence="9">Methenyltetrahydrofolate cyclohydrolase</fullName>
            <ecNumber evidence="9">3.5.4.9</ecNumber>
        </recommendedName>
    </domain>
</protein>
<evidence type="ECO:0000256" key="6">
    <source>
        <dbReference type="ARBA" id="ARBA00023002"/>
    </source>
</evidence>
<keyword evidence="8 9" id="KW-0511">Multifunctional enzyme</keyword>
<keyword evidence="2 9" id="KW-0554">One-carbon metabolism</keyword>
<dbReference type="InterPro" id="IPR046346">
    <property type="entry name" value="Aminoacid_DH-like_N_sf"/>
</dbReference>
<dbReference type="PANTHER" id="PTHR48099:SF5">
    <property type="entry name" value="C-1-TETRAHYDROFOLATE SYNTHASE, CYTOPLASMIC"/>
    <property type="match status" value="1"/>
</dbReference>
<dbReference type="EC" id="1.5.1.5" evidence="9"/>
<dbReference type="Proteomes" id="UP000176650">
    <property type="component" value="Unassembled WGS sequence"/>
</dbReference>
<dbReference type="SUPFAM" id="SSF53223">
    <property type="entry name" value="Aminoacid dehydrogenase-like, N-terminal domain"/>
    <property type="match status" value="1"/>
</dbReference>
<dbReference type="InterPro" id="IPR020630">
    <property type="entry name" value="THF_DH/CycHdrlase_cat_dom"/>
</dbReference>
<dbReference type="PANTHER" id="PTHR48099">
    <property type="entry name" value="C-1-TETRAHYDROFOLATE SYNTHASE, CYTOPLASMIC-RELATED"/>
    <property type="match status" value="1"/>
</dbReference>
<keyword evidence="9" id="KW-0028">Amino-acid biosynthesis</keyword>
<comment type="pathway">
    <text evidence="1 9">One-carbon metabolism; tetrahydrofolate interconversion.</text>
</comment>
<gene>
    <name evidence="9" type="primary">folD</name>
    <name evidence="12" type="ORF">A2988_03395</name>
</gene>
<comment type="function">
    <text evidence="9">Catalyzes the oxidation of 5,10-methylenetetrahydrofolate to 5,10-methenyltetrahydrofolate and then the hydrolysis of 5,10-methenyltetrahydrofolate to 10-formyltetrahydrofolate.</text>
</comment>
<evidence type="ECO:0000313" key="12">
    <source>
        <dbReference type="EMBL" id="OGD34531.1"/>
    </source>
</evidence>
<feature type="domain" description="Tetrahydrofolate dehydrogenase/cyclohydrolase catalytic" evidence="10">
    <location>
        <begin position="4"/>
        <end position="123"/>
    </location>
</feature>
<feature type="domain" description="Tetrahydrofolate dehydrogenase/cyclohydrolase NAD(P)-binding" evidence="11">
    <location>
        <begin position="137"/>
        <end position="270"/>
    </location>
</feature>
<dbReference type="GO" id="GO:0000105">
    <property type="term" value="P:L-histidine biosynthetic process"/>
    <property type="evidence" value="ECO:0007669"/>
    <property type="project" value="UniProtKB-KW"/>
</dbReference>
<evidence type="ECO:0000256" key="3">
    <source>
        <dbReference type="ARBA" id="ARBA00022755"/>
    </source>
</evidence>
<comment type="similarity">
    <text evidence="9">Belongs to the tetrahydrofolate dehydrogenase/cyclohydrolase family.</text>
</comment>
<dbReference type="GO" id="GO:0035999">
    <property type="term" value="P:tetrahydrofolate interconversion"/>
    <property type="evidence" value="ECO:0007669"/>
    <property type="project" value="UniProtKB-UniRule"/>
</dbReference>
<dbReference type="InterPro" id="IPR000672">
    <property type="entry name" value="THF_DH/CycHdrlase"/>
</dbReference>
<comment type="caution">
    <text evidence="12">The sequence shown here is derived from an EMBL/GenBank/DDBJ whole genome shotgun (WGS) entry which is preliminary data.</text>
</comment>
<keyword evidence="3 9" id="KW-0658">Purine biosynthesis</keyword>
<accession>A0A1F5BVB2</accession>
<dbReference type="GO" id="GO:0009086">
    <property type="term" value="P:methionine biosynthetic process"/>
    <property type="evidence" value="ECO:0007669"/>
    <property type="project" value="UniProtKB-KW"/>
</dbReference>
<proteinExistence type="inferred from homology"/>
<dbReference type="STRING" id="1797298.A2988_03395"/>
<keyword evidence="7 9" id="KW-0486">Methionine biosynthesis</keyword>
<evidence type="ECO:0000259" key="10">
    <source>
        <dbReference type="Pfam" id="PF00763"/>
    </source>
</evidence>